<sequence>MLWLLLLASAWAATAVSCLRLCLAAADVPRLPSGVPELGDGPGDADGEGTREAGLTLYEAAYLAGGPGRVADLALVAMHGRRGLLLAHTGWTTVVDPDAEDALERSVIAAAGPAGQELTASVRTAVAADGAVRAIGDRLVRAGLAVPDRARTAVVSALRAVRATSLLIPALAVCAVLTLPGGREPGPVAVWFTLPLAMTLGALAMAAMEVRPYTRFASPLGAHRLSAFAEHTAAGGQGTERARLTAVALHGVGVLDDPELRVALAAGRPAHRVG</sequence>
<accession>A0ABS2UM28</accession>
<dbReference type="RefSeq" id="WP_205372857.1">
    <property type="nucleotide sequence ID" value="NZ_JAFEJA010000001.1"/>
</dbReference>
<dbReference type="InterPro" id="IPR026467">
    <property type="entry name" value="Ser/Gly_Cys_C_dom"/>
</dbReference>
<name>A0ABS2UM28_9ACTN</name>
<evidence type="ECO:0000313" key="1">
    <source>
        <dbReference type="EMBL" id="MBM9618601.1"/>
    </source>
</evidence>
<gene>
    <name evidence="1" type="ORF">JE024_07520</name>
</gene>
<evidence type="ECO:0000313" key="2">
    <source>
        <dbReference type="Proteomes" id="UP000664109"/>
    </source>
</evidence>
<comment type="caution">
    <text evidence="1">The sequence shown here is derived from an EMBL/GenBank/DDBJ whole genome shotgun (WGS) entry which is preliminary data.</text>
</comment>
<protein>
    <submittedName>
        <fullName evidence="1">TIGR04222 domain-containing membrane protein</fullName>
    </submittedName>
</protein>
<organism evidence="1 2">
    <name type="scientific">Streptomyces zhihengii</name>
    <dbReference type="NCBI Taxonomy" id="1818004"/>
    <lineage>
        <taxon>Bacteria</taxon>
        <taxon>Bacillati</taxon>
        <taxon>Actinomycetota</taxon>
        <taxon>Actinomycetes</taxon>
        <taxon>Kitasatosporales</taxon>
        <taxon>Streptomycetaceae</taxon>
        <taxon>Streptomyces</taxon>
    </lineage>
</organism>
<dbReference type="Proteomes" id="UP000664109">
    <property type="component" value="Unassembled WGS sequence"/>
</dbReference>
<dbReference type="NCBIfam" id="TIGR04222">
    <property type="entry name" value="near_uncomplex"/>
    <property type="match status" value="1"/>
</dbReference>
<dbReference type="EMBL" id="JAFEJA010000001">
    <property type="protein sequence ID" value="MBM9618601.1"/>
    <property type="molecule type" value="Genomic_DNA"/>
</dbReference>
<reference evidence="1 2" key="1">
    <citation type="journal article" date="2016" name="Arch. Microbiol.">
        <title>Streptomyces zhihengii sp. nov., isolated from rhizospheric soil of Psammosilene tunicoides.</title>
        <authorList>
            <person name="Huang M.J."/>
            <person name="Fei J.J."/>
            <person name="Salam N."/>
            <person name="Kim C.J."/>
            <person name="Hozzein W.N."/>
            <person name="Xiao M."/>
            <person name="Huang H.Q."/>
            <person name="Li W.J."/>
        </authorList>
    </citation>
    <scope>NUCLEOTIDE SEQUENCE [LARGE SCALE GENOMIC DNA]</scope>
    <source>
        <strain evidence="1 2">YIM T102</strain>
    </source>
</reference>
<proteinExistence type="predicted"/>
<keyword evidence="2" id="KW-1185">Reference proteome</keyword>